<evidence type="ECO:0000256" key="9">
    <source>
        <dbReference type="RuleBase" id="RU351113"/>
    </source>
</evidence>
<keyword evidence="8 9" id="KW-0807">Transducer</keyword>
<dbReference type="EMBL" id="KY225501">
    <property type="protein sequence ID" value="ARO70513.1"/>
    <property type="molecule type" value="mRNA"/>
</dbReference>
<evidence type="ECO:0000256" key="6">
    <source>
        <dbReference type="ARBA" id="ARBA00023136"/>
    </source>
</evidence>
<feature type="transmembrane region" description="Helical" evidence="9">
    <location>
        <begin position="313"/>
        <end position="333"/>
    </location>
</feature>
<reference evidence="10" key="1">
    <citation type="submission" date="2016-11" db="EMBL/GenBank/DDBJ databases">
        <authorList>
            <person name="Jaros S."/>
            <person name="Januszkiewicz K."/>
            <person name="Wedrychowicz H."/>
        </authorList>
    </citation>
    <scope>NUCLEOTIDE SEQUENCE</scope>
</reference>
<comment type="similarity">
    <text evidence="9">Belongs to the insect chemoreceptor superfamily. Heteromeric odorant receptor channel (TC 1.A.69) family.</text>
</comment>
<organism evidence="10">
    <name type="scientific">Dendrolimus punctatus</name>
    <name type="common">masson pine moth</name>
    <dbReference type="NCBI Taxonomy" id="238572"/>
    <lineage>
        <taxon>Eukaryota</taxon>
        <taxon>Metazoa</taxon>
        <taxon>Ecdysozoa</taxon>
        <taxon>Arthropoda</taxon>
        <taxon>Hexapoda</taxon>
        <taxon>Insecta</taxon>
        <taxon>Pterygota</taxon>
        <taxon>Neoptera</taxon>
        <taxon>Endopterygota</taxon>
        <taxon>Lepidoptera</taxon>
        <taxon>Glossata</taxon>
        <taxon>Ditrysia</taxon>
        <taxon>Bombycoidea</taxon>
        <taxon>Lasiocampidae</taxon>
        <taxon>Dendrolimus</taxon>
    </lineage>
</organism>
<evidence type="ECO:0000256" key="3">
    <source>
        <dbReference type="ARBA" id="ARBA00022692"/>
    </source>
</evidence>
<dbReference type="GO" id="GO:0005549">
    <property type="term" value="F:odorant binding"/>
    <property type="evidence" value="ECO:0007669"/>
    <property type="project" value="InterPro"/>
</dbReference>
<evidence type="ECO:0000256" key="8">
    <source>
        <dbReference type="ARBA" id="ARBA00023224"/>
    </source>
</evidence>
<dbReference type="PANTHER" id="PTHR21137">
    <property type="entry name" value="ODORANT RECEPTOR"/>
    <property type="match status" value="1"/>
</dbReference>
<keyword evidence="2 9" id="KW-0716">Sensory transduction</keyword>
<dbReference type="PANTHER" id="PTHR21137:SF44">
    <property type="entry name" value="ODORANT RECEPTOR 13A-RELATED"/>
    <property type="match status" value="1"/>
</dbReference>
<keyword evidence="7 9" id="KW-0675">Receptor</keyword>
<evidence type="ECO:0000256" key="4">
    <source>
        <dbReference type="ARBA" id="ARBA00022725"/>
    </source>
</evidence>
<comment type="subcellular location">
    <subcellularLocation>
        <location evidence="9">Cell membrane</location>
        <topology evidence="9">Multi-pass membrane protein</topology>
    </subcellularLocation>
    <subcellularLocation>
        <location evidence="1">Membrane</location>
        <topology evidence="1">Multi-pass membrane protein</topology>
    </subcellularLocation>
</comment>
<keyword evidence="4 9" id="KW-0552">Olfaction</keyword>
<protein>
    <recommendedName>
        <fullName evidence="9">Odorant receptor</fullName>
    </recommendedName>
</protein>
<comment type="caution">
    <text evidence="9">Lacks conserved residue(s) required for the propagation of feature annotation.</text>
</comment>
<reference evidence="10" key="2">
    <citation type="journal article" date="2018" name="Front. Physiol.">
        <title>Dynamic Changes in Chemosensory Gene Expression during the Dendrolimus punctatus Mating Process.</title>
        <authorList>
            <person name="Zhang S.F."/>
            <person name="Zhang Z."/>
            <person name="Kong X.B."/>
            <person name="Wang H.B."/>
            <person name="Liu F."/>
        </authorList>
    </citation>
    <scope>NUCLEOTIDE SEQUENCE</scope>
</reference>
<feature type="transmembrane region" description="Helical" evidence="9">
    <location>
        <begin position="187"/>
        <end position="209"/>
    </location>
</feature>
<dbReference type="InterPro" id="IPR004117">
    <property type="entry name" value="7tm6_olfct_rcpt"/>
</dbReference>
<accession>A0A2K8GL49</accession>
<sequence>MVEFNQLPEEYIKPLRLCFDLLAKSSITFFEPNLSWYTKKVRPIIIKTYVCTYFISLTVYLSRVFRKNVDIHELAHVLPIYTVTFQALLKGMNTITKNDQLISLILQLGAMWRTENLNEVQVRRKEELFKKIKYSYIACYRITIIAAWQYMLAPLCQTLFQRFVLRQESRMLLPFACSFPFDIQQNWIFYAIAYIFELYSMHGVIHYFIGSDTLLITLTGLLSTDFVLLQDDFLNTKPIVTSMAIEGVTASHCEITTENSLIHLIKRHQKLIKLSELLDDICSKLIFFNLSSSTVIITFFAIAAKVARGPVDMINNFGAVVALLIPLFNFCYFSQLLRQSSGGVADSAYNSIWYKGDKKYKKLLWFVIRRSQKPCSLTSMKYNPISLSTFSAVLSTTWSYFSLASSLYDDTN</sequence>
<dbReference type="AlphaFoldDB" id="A0A2K8GL49"/>
<evidence type="ECO:0000256" key="5">
    <source>
        <dbReference type="ARBA" id="ARBA00022989"/>
    </source>
</evidence>
<dbReference type="GO" id="GO:0007165">
    <property type="term" value="P:signal transduction"/>
    <property type="evidence" value="ECO:0007669"/>
    <property type="project" value="UniProtKB-KW"/>
</dbReference>
<evidence type="ECO:0000256" key="7">
    <source>
        <dbReference type="ARBA" id="ARBA00023170"/>
    </source>
</evidence>
<dbReference type="GO" id="GO:0005886">
    <property type="term" value="C:plasma membrane"/>
    <property type="evidence" value="ECO:0007669"/>
    <property type="project" value="UniProtKB-SubCell"/>
</dbReference>
<evidence type="ECO:0000256" key="1">
    <source>
        <dbReference type="ARBA" id="ARBA00004141"/>
    </source>
</evidence>
<keyword evidence="3 9" id="KW-0812">Transmembrane</keyword>
<keyword evidence="6 9" id="KW-0472">Membrane</keyword>
<feature type="transmembrane region" description="Helical" evidence="9">
    <location>
        <begin position="134"/>
        <end position="153"/>
    </location>
</feature>
<dbReference type="GO" id="GO:0004984">
    <property type="term" value="F:olfactory receptor activity"/>
    <property type="evidence" value="ECO:0007669"/>
    <property type="project" value="InterPro"/>
</dbReference>
<proteinExistence type="evidence at transcript level"/>
<name>A0A2K8GL49_9NEOP</name>
<feature type="transmembrane region" description="Helical" evidence="9">
    <location>
        <begin position="285"/>
        <end position="307"/>
    </location>
</feature>
<dbReference type="Pfam" id="PF02949">
    <property type="entry name" value="7tm_6"/>
    <property type="match status" value="1"/>
</dbReference>
<evidence type="ECO:0000313" key="10">
    <source>
        <dbReference type="EMBL" id="ARO70513.1"/>
    </source>
</evidence>
<evidence type="ECO:0000256" key="2">
    <source>
        <dbReference type="ARBA" id="ARBA00022606"/>
    </source>
</evidence>
<feature type="transmembrane region" description="Helical" evidence="9">
    <location>
        <begin position="44"/>
        <end position="62"/>
    </location>
</feature>
<gene>
    <name evidence="10" type="primary">OR34</name>
</gene>
<keyword evidence="5 9" id="KW-1133">Transmembrane helix</keyword>